<gene>
    <name evidence="2" type="ORF">GCM10009039_27240</name>
</gene>
<dbReference type="InterPro" id="IPR019546">
    <property type="entry name" value="TAT_signal_bac_arc"/>
</dbReference>
<accession>A0A830FEV2</accession>
<dbReference type="OrthoDB" id="27995at2157"/>
<evidence type="ECO:0000313" key="3">
    <source>
        <dbReference type="Proteomes" id="UP000607197"/>
    </source>
</evidence>
<proteinExistence type="predicted"/>
<organism evidence="2 3">
    <name type="scientific">Halocalculus aciditolerans</name>
    <dbReference type="NCBI Taxonomy" id="1383812"/>
    <lineage>
        <taxon>Archaea</taxon>
        <taxon>Methanobacteriati</taxon>
        <taxon>Methanobacteriota</taxon>
        <taxon>Stenosarchaea group</taxon>
        <taxon>Halobacteria</taxon>
        <taxon>Halobacteriales</taxon>
        <taxon>Halobacteriaceae</taxon>
        <taxon>Halocalculus</taxon>
    </lineage>
</organism>
<dbReference type="NCBIfam" id="TIGR02122">
    <property type="entry name" value="TRAP_TAXI"/>
    <property type="match status" value="1"/>
</dbReference>
<dbReference type="PANTHER" id="PTHR42941:SF1">
    <property type="entry name" value="SLL1037 PROTEIN"/>
    <property type="match status" value="1"/>
</dbReference>
<evidence type="ECO:0008006" key="4">
    <source>
        <dbReference type="Google" id="ProtNLM"/>
    </source>
</evidence>
<reference evidence="2" key="2">
    <citation type="submission" date="2020-09" db="EMBL/GenBank/DDBJ databases">
        <authorList>
            <person name="Sun Q."/>
            <person name="Ohkuma M."/>
        </authorList>
    </citation>
    <scope>NUCLEOTIDE SEQUENCE</scope>
    <source>
        <strain evidence="2">JCM 19596</strain>
    </source>
</reference>
<name>A0A830FEV2_9EURY</name>
<dbReference type="Proteomes" id="UP000607197">
    <property type="component" value="Unassembled WGS sequence"/>
</dbReference>
<dbReference type="PANTHER" id="PTHR42941">
    <property type="entry name" value="SLL1037 PROTEIN"/>
    <property type="match status" value="1"/>
</dbReference>
<evidence type="ECO:0000256" key="1">
    <source>
        <dbReference type="SAM" id="MobiDB-lite"/>
    </source>
</evidence>
<dbReference type="NCBIfam" id="TIGR01409">
    <property type="entry name" value="TAT_signal_seq"/>
    <property type="match status" value="1"/>
</dbReference>
<dbReference type="Pfam" id="PF16868">
    <property type="entry name" value="NMT1_3"/>
    <property type="match status" value="1"/>
</dbReference>
<dbReference type="Gene3D" id="3.40.190.10">
    <property type="entry name" value="Periplasmic binding protein-like II"/>
    <property type="match status" value="2"/>
</dbReference>
<dbReference type="AlphaFoldDB" id="A0A830FEV2"/>
<keyword evidence="3" id="KW-1185">Reference proteome</keyword>
<dbReference type="InterPro" id="IPR011852">
    <property type="entry name" value="TRAP_TAXI"/>
</dbReference>
<protein>
    <recommendedName>
        <fullName evidence="4">TRAP transporter solute receptor, TAXI family</fullName>
    </recommendedName>
</protein>
<dbReference type="EMBL" id="BMPG01000003">
    <property type="protein sequence ID" value="GGL67815.1"/>
    <property type="molecule type" value="Genomic_DNA"/>
</dbReference>
<feature type="region of interest" description="Disordered" evidence="1">
    <location>
        <begin position="73"/>
        <end position="100"/>
    </location>
</feature>
<dbReference type="SUPFAM" id="SSF53850">
    <property type="entry name" value="Periplasmic binding protein-like II"/>
    <property type="match status" value="1"/>
</dbReference>
<sequence length="364" mass="38706">MVWVRVVDIVSNHTRRQLLKATGIAGAAGITGLAGCSGGGSGSGNGPTSIGAGIASASTTTGQASNAFQRVVKEQSPDTEPAGTIQWASQETGGDPASLRQYNQGNLRAMGAGNFVMASAMQDAPPFSENPVESVPHQAFKIVSIHLHIVAVDGSGIETSDDLIGKNFWALPPSWGLRQQAETVFENAGMWEDLEPNVVDADIGDVAGAVEEGRVDALIAYGSGFDSLPGWATEVDARADLHVVQPSDQLQQGIEQTRGTNYREIDVYGWNQDMGADTVGTFPSDFQFFFGSDISRDVGYELAKISHENVDAIQESQSAYADHSDPEAMASAYLDDFPVHPGVYDFLEEQDVDLADYERGSVEA</sequence>
<comment type="caution">
    <text evidence="2">The sequence shown here is derived from an EMBL/GenBank/DDBJ whole genome shotgun (WGS) entry which is preliminary data.</text>
</comment>
<evidence type="ECO:0000313" key="2">
    <source>
        <dbReference type="EMBL" id="GGL67815.1"/>
    </source>
</evidence>
<reference evidence="2" key="1">
    <citation type="journal article" date="2014" name="Int. J. Syst. Evol. Microbiol.">
        <title>Complete genome sequence of Corynebacterium casei LMG S-19264T (=DSM 44701T), isolated from a smear-ripened cheese.</title>
        <authorList>
            <consortium name="US DOE Joint Genome Institute (JGI-PGF)"/>
            <person name="Walter F."/>
            <person name="Albersmeier A."/>
            <person name="Kalinowski J."/>
            <person name="Ruckert C."/>
        </authorList>
    </citation>
    <scope>NUCLEOTIDE SEQUENCE</scope>
    <source>
        <strain evidence="2">JCM 19596</strain>
    </source>
</reference>